<evidence type="ECO:0000313" key="3">
    <source>
        <dbReference type="Proteomes" id="UP000252124"/>
    </source>
</evidence>
<organism evidence="2 3">
    <name type="scientific">Achromobacter marplatensis</name>
    <dbReference type="NCBI Taxonomy" id="470868"/>
    <lineage>
        <taxon>Bacteria</taxon>
        <taxon>Pseudomonadati</taxon>
        <taxon>Pseudomonadota</taxon>
        <taxon>Betaproteobacteria</taxon>
        <taxon>Burkholderiales</taxon>
        <taxon>Alcaligenaceae</taxon>
        <taxon>Achromobacter</taxon>
    </lineage>
</organism>
<keyword evidence="3" id="KW-1185">Reference proteome</keyword>
<sequence length="68" mass="7418">MATKNNDYRPGKGEESNESWSNENHRDRPTPNRDHGRSIANDSNPPNIEMVQPRRSGGGSNGGNGNGK</sequence>
<dbReference type="Proteomes" id="UP000252124">
    <property type="component" value="Unassembled WGS sequence"/>
</dbReference>
<evidence type="ECO:0000313" key="2">
    <source>
        <dbReference type="EMBL" id="RBP11290.1"/>
    </source>
</evidence>
<feature type="region of interest" description="Disordered" evidence="1">
    <location>
        <begin position="1"/>
        <end position="68"/>
    </location>
</feature>
<feature type="compositionally biased region" description="Basic and acidic residues" evidence="1">
    <location>
        <begin position="1"/>
        <end position="15"/>
    </location>
</feature>
<dbReference type="EMBL" id="QNRM01000023">
    <property type="protein sequence ID" value="RBP11290.1"/>
    <property type="molecule type" value="Genomic_DNA"/>
</dbReference>
<name>A0ABX9FWC2_9BURK</name>
<reference evidence="2 3" key="1">
    <citation type="submission" date="2018-06" db="EMBL/GenBank/DDBJ databases">
        <title>Genomic Encyclopedia of Type Strains, Phase III (KMG-III): the genomes of soil and plant-associated and newly described type strains.</title>
        <authorList>
            <person name="Whitman W."/>
        </authorList>
    </citation>
    <scope>NUCLEOTIDE SEQUENCE [LARGE SCALE GENOMIC DNA]</scope>
    <source>
        <strain evidence="2 3">CECT 7342</strain>
    </source>
</reference>
<feature type="compositionally biased region" description="Gly residues" evidence="1">
    <location>
        <begin position="56"/>
        <end position="68"/>
    </location>
</feature>
<feature type="compositionally biased region" description="Basic and acidic residues" evidence="1">
    <location>
        <begin position="23"/>
        <end position="37"/>
    </location>
</feature>
<accession>A0ABX9FWC2</accession>
<evidence type="ECO:0000256" key="1">
    <source>
        <dbReference type="SAM" id="MobiDB-lite"/>
    </source>
</evidence>
<comment type="caution">
    <text evidence="2">The sequence shown here is derived from an EMBL/GenBank/DDBJ whole genome shotgun (WGS) entry which is preliminary data.</text>
</comment>
<proteinExistence type="predicted"/>
<protein>
    <submittedName>
        <fullName evidence="2">Uncharacterized protein</fullName>
    </submittedName>
</protein>
<gene>
    <name evidence="2" type="ORF">DFP87_12351</name>
</gene>